<comment type="subcellular location">
    <subcellularLocation>
        <location evidence="2">Membrane</location>
        <topology evidence="2">Single-pass membrane protein</topology>
    </subcellularLocation>
</comment>
<keyword evidence="5" id="KW-0547">Nucleotide-binding</keyword>
<proteinExistence type="predicted"/>
<keyword evidence="8" id="KW-0325">Glycoprotein</keyword>
<dbReference type="InterPro" id="IPR028082">
    <property type="entry name" value="Peripla_BP_I"/>
</dbReference>
<dbReference type="Gene3D" id="6.10.250.780">
    <property type="match status" value="1"/>
</dbReference>
<gene>
    <name evidence="14" type="ORF">LSAA_3550</name>
</gene>
<evidence type="ECO:0000256" key="8">
    <source>
        <dbReference type="ARBA" id="ARBA00023180"/>
    </source>
</evidence>
<evidence type="ECO:0000256" key="6">
    <source>
        <dbReference type="ARBA" id="ARBA00022989"/>
    </source>
</evidence>
<dbReference type="InterPro" id="IPR001054">
    <property type="entry name" value="A/G_cyclase"/>
</dbReference>
<evidence type="ECO:0000256" key="10">
    <source>
        <dbReference type="ARBA" id="ARBA00023293"/>
    </source>
</evidence>
<dbReference type="SUPFAM" id="SSF55073">
    <property type="entry name" value="Nucleotide cyclase"/>
    <property type="match status" value="1"/>
</dbReference>
<protein>
    <recommendedName>
        <fullName evidence="3">guanylate cyclase</fullName>
        <ecNumber evidence="3">4.6.1.2</ecNumber>
    </recommendedName>
</protein>
<evidence type="ECO:0000256" key="11">
    <source>
        <dbReference type="SAM" id="MobiDB-lite"/>
    </source>
</evidence>
<keyword evidence="4 12" id="KW-0812">Transmembrane</keyword>
<comment type="catalytic activity">
    <reaction evidence="1">
        <text>GTP = 3',5'-cyclic GMP + diphosphate</text>
        <dbReference type="Rhea" id="RHEA:13665"/>
        <dbReference type="ChEBI" id="CHEBI:33019"/>
        <dbReference type="ChEBI" id="CHEBI:37565"/>
        <dbReference type="ChEBI" id="CHEBI:57746"/>
        <dbReference type="EC" id="4.6.1.2"/>
    </reaction>
</comment>
<dbReference type="OrthoDB" id="5984008at2759"/>
<evidence type="ECO:0000256" key="1">
    <source>
        <dbReference type="ARBA" id="ARBA00001436"/>
    </source>
</evidence>
<dbReference type="EMBL" id="HG994591">
    <property type="protein sequence ID" value="CAF2818636.1"/>
    <property type="molecule type" value="Genomic_DNA"/>
</dbReference>
<keyword evidence="9 14" id="KW-0456">Lyase</keyword>
<dbReference type="InterPro" id="IPR050401">
    <property type="entry name" value="Cyclic_nucleotide_synthase"/>
</dbReference>
<dbReference type="InterPro" id="IPR029787">
    <property type="entry name" value="Nucleotide_cyclase"/>
</dbReference>
<dbReference type="Pfam" id="PF00211">
    <property type="entry name" value="Guanylate_cyc"/>
    <property type="match status" value="1"/>
</dbReference>
<dbReference type="EC" id="4.6.1.2" evidence="3"/>
<dbReference type="FunFam" id="3.30.70.1230:FF:000030">
    <property type="entry name" value="Si:ch211-215j19.12"/>
    <property type="match status" value="1"/>
</dbReference>
<dbReference type="Gene3D" id="1.10.510.10">
    <property type="entry name" value="Transferase(Phosphotransferase) domain 1"/>
    <property type="match status" value="1"/>
</dbReference>
<feature type="signal peptide" evidence="13">
    <location>
        <begin position="1"/>
        <end position="20"/>
    </location>
</feature>
<sequence>MSKVIFIFQFGLILLYVLHGFYTEVDPLLKCCGNVPLKKNRSIITLGYLTAVKGNMHNRQGRAISGAFSYAIEQINSCGCILSDAKLNFIYKDTEGKENKSTEAMVDLICQNIAAFIGPEGPNCNTEAMVAGSKNRAMISYRCTDALSTTNGKNFSIIAQNGPQWITISDDLNVQAEKQGFVVNHYKKFEDENHCCIHMLGCCNSMWPHPILKDTKDNTRIYVFCRATTNVVQEELGFFLWDKEESLSPPQQTSRMYENCEEMGLSALRQWKSLIVVSGSPYRTDTTDFANKVRYYNQLPPFNFTRAALDLFNTHFNIHISIYAAHLYDSVMLYAKALDRLIEQKKSRNESVNIVELSRDGAAITRTIIEIDWVSVYGRPLDEPQCGYDGSQCPRVKGQMEIIAGILGGLLLFAVILTLSVYRKWKIEQEIEGLLWKINPESLQGYKGLLSYPSKQSLLGSMITGESRAYGAQCQTARFRGSTVRIKELHFDRKKDIPRNIMKEMKLMRELRHDNINSFIGACVEPQLITIITDYCAKGSLQNILENRDIMLDPMFVASIIFDLIKGMIFLHNSDLISHGRLRSSNCVITSRWTLRITDFGLHELRYSSKNEYDSQENYTDLWMAPELLRSDNNGPIKGTQKGDIYSFGIILFEIYGRNGPYGDTYLSCSEIINEVKFPSINDGFMRPDLNYLGDNNFEFNCPSYVIDVMQDCWAENPDNRPTDFNLIRNRLKPMRNGMKNNIMDQMVEMLEKYSNNLEDLVTERTRQLYEEKQKTEDLLHRMLPLVLLIKLTHGIAVEPETFSGVTIYFSDIVGFTSMCSESTPLQVVNFLNELYSKFDQIIQGFDVYKVETIGDAYMVVSGLPERTDKHAGNVASLALELLSEVKSFKISHRPNDTLRLRIGIHTGPVVAGVVGLAMPRYCLFGDTVNATQNYLEMEVIRSKKRGLVAMKGKGEVLTYWLMGVLEGDRYVKRKRDCSKLPPLFCLPKKLGGLGCSSQEMSKKRSPRMSMVSGSDIRQSVRDGSRHNPDSIYQSISGLNHAVVSTMSPPLFEQDNEMFKFHTENIVNGKHLEKPGQLSDYYYDSKYNSNSDVKIDENNRISNTSHGRTIESPLYIRRKFLRLKTLD</sequence>
<dbReference type="InterPro" id="IPR001245">
    <property type="entry name" value="Ser-Thr/Tyr_kinase_cat_dom"/>
</dbReference>
<dbReference type="GO" id="GO:0005886">
    <property type="term" value="C:plasma membrane"/>
    <property type="evidence" value="ECO:0007669"/>
    <property type="project" value="TreeGrafter"/>
</dbReference>
<dbReference type="InterPro" id="IPR001828">
    <property type="entry name" value="ANF_lig-bd_rcpt"/>
</dbReference>
<keyword evidence="7 12" id="KW-0472">Membrane</keyword>
<dbReference type="Gene3D" id="3.40.50.2300">
    <property type="match status" value="2"/>
</dbReference>
<keyword evidence="10" id="KW-0141">cGMP biosynthesis</keyword>
<dbReference type="GO" id="GO:0004383">
    <property type="term" value="F:guanylate cyclase activity"/>
    <property type="evidence" value="ECO:0007669"/>
    <property type="project" value="UniProtKB-EC"/>
</dbReference>
<feature type="region of interest" description="Disordered" evidence="11">
    <location>
        <begin position="997"/>
        <end position="1027"/>
    </location>
</feature>
<dbReference type="PROSITE" id="PS50125">
    <property type="entry name" value="GUANYLATE_CYCLASE_2"/>
    <property type="match status" value="1"/>
</dbReference>
<name>A0A7R8H1W4_LEPSM</name>
<evidence type="ECO:0000256" key="3">
    <source>
        <dbReference type="ARBA" id="ARBA00012202"/>
    </source>
</evidence>
<evidence type="ECO:0000256" key="9">
    <source>
        <dbReference type="ARBA" id="ARBA00023239"/>
    </source>
</evidence>
<dbReference type="Proteomes" id="UP000675881">
    <property type="component" value="Chromosome 12"/>
</dbReference>
<keyword evidence="13" id="KW-0732">Signal</keyword>
<dbReference type="FunFam" id="1.10.510.10:FF:000545">
    <property type="entry name" value="Guanylate cyclase"/>
    <property type="match status" value="1"/>
</dbReference>
<dbReference type="Pfam" id="PF07714">
    <property type="entry name" value="PK_Tyr_Ser-Thr"/>
    <property type="match status" value="1"/>
</dbReference>
<evidence type="ECO:0000313" key="14">
    <source>
        <dbReference type="EMBL" id="CAF2818636.1"/>
    </source>
</evidence>
<dbReference type="Gene3D" id="3.30.70.1230">
    <property type="entry name" value="Nucleotide cyclase"/>
    <property type="match status" value="1"/>
</dbReference>
<dbReference type="AlphaFoldDB" id="A0A7R8H1W4"/>
<dbReference type="SUPFAM" id="SSF53822">
    <property type="entry name" value="Periplasmic binding protein-like I"/>
    <property type="match status" value="1"/>
</dbReference>
<dbReference type="InterPro" id="IPR000719">
    <property type="entry name" value="Prot_kinase_dom"/>
</dbReference>
<feature type="transmembrane region" description="Helical" evidence="12">
    <location>
        <begin position="402"/>
        <end position="422"/>
    </location>
</feature>
<dbReference type="CDD" id="cd07302">
    <property type="entry name" value="CHD"/>
    <property type="match status" value="1"/>
</dbReference>
<dbReference type="GO" id="GO:0035556">
    <property type="term" value="P:intracellular signal transduction"/>
    <property type="evidence" value="ECO:0007669"/>
    <property type="project" value="InterPro"/>
</dbReference>
<evidence type="ECO:0000256" key="5">
    <source>
        <dbReference type="ARBA" id="ARBA00022741"/>
    </source>
</evidence>
<dbReference type="PANTHER" id="PTHR11920">
    <property type="entry name" value="GUANYLYL CYCLASE"/>
    <property type="match status" value="1"/>
</dbReference>
<dbReference type="PROSITE" id="PS50011">
    <property type="entry name" value="PROTEIN_KINASE_DOM"/>
    <property type="match status" value="1"/>
</dbReference>
<evidence type="ECO:0000256" key="12">
    <source>
        <dbReference type="SAM" id="Phobius"/>
    </source>
</evidence>
<dbReference type="GO" id="GO:0004672">
    <property type="term" value="F:protein kinase activity"/>
    <property type="evidence" value="ECO:0007669"/>
    <property type="project" value="InterPro"/>
</dbReference>
<keyword evidence="15" id="KW-1185">Reference proteome</keyword>
<evidence type="ECO:0000256" key="7">
    <source>
        <dbReference type="ARBA" id="ARBA00023136"/>
    </source>
</evidence>
<dbReference type="GO" id="GO:0004016">
    <property type="term" value="F:adenylate cyclase activity"/>
    <property type="evidence" value="ECO:0007669"/>
    <property type="project" value="TreeGrafter"/>
</dbReference>
<dbReference type="SMART" id="SM00044">
    <property type="entry name" value="CYCc"/>
    <property type="match status" value="1"/>
</dbReference>
<evidence type="ECO:0000256" key="4">
    <source>
        <dbReference type="ARBA" id="ARBA00022692"/>
    </source>
</evidence>
<organism evidence="14 15">
    <name type="scientific">Lepeophtheirus salmonis</name>
    <name type="common">Salmon louse</name>
    <name type="synonym">Caligus salmonis</name>
    <dbReference type="NCBI Taxonomy" id="72036"/>
    <lineage>
        <taxon>Eukaryota</taxon>
        <taxon>Metazoa</taxon>
        <taxon>Ecdysozoa</taxon>
        <taxon>Arthropoda</taxon>
        <taxon>Crustacea</taxon>
        <taxon>Multicrustacea</taxon>
        <taxon>Hexanauplia</taxon>
        <taxon>Copepoda</taxon>
        <taxon>Siphonostomatoida</taxon>
        <taxon>Caligidae</taxon>
        <taxon>Lepeophtheirus</taxon>
    </lineage>
</organism>
<reference evidence="14" key="1">
    <citation type="submission" date="2021-02" db="EMBL/GenBank/DDBJ databases">
        <authorList>
            <person name="Bekaert M."/>
        </authorList>
    </citation>
    <scope>NUCLEOTIDE SEQUENCE</scope>
    <source>
        <strain evidence="14">IoA-00</strain>
    </source>
</reference>
<keyword evidence="6 12" id="KW-1133">Transmembrane helix</keyword>
<dbReference type="Pfam" id="PF01094">
    <property type="entry name" value="ANF_receptor"/>
    <property type="match status" value="1"/>
</dbReference>
<dbReference type="SUPFAM" id="SSF56112">
    <property type="entry name" value="Protein kinase-like (PK-like)"/>
    <property type="match status" value="1"/>
</dbReference>
<evidence type="ECO:0000256" key="13">
    <source>
        <dbReference type="SAM" id="SignalP"/>
    </source>
</evidence>
<accession>A0A7R8H1W4</accession>
<evidence type="ECO:0000313" key="15">
    <source>
        <dbReference type="Proteomes" id="UP000675881"/>
    </source>
</evidence>
<dbReference type="GO" id="GO:0007168">
    <property type="term" value="P:receptor guanylyl cyclase signaling pathway"/>
    <property type="evidence" value="ECO:0007669"/>
    <property type="project" value="TreeGrafter"/>
</dbReference>
<dbReference type="GO" id="GO:0001653">
    <property type="term" value="F:peptide receptor activity"/>
    <property type="evidence" value="ECO:0007669"/>
    <property type="project" value="TreeGrafter"/>
</dbReference>
<evidence type="ECO:0000256" key="2">
    <source>
        <dbReference type="ARBA" id="ARBA00004167"/>
    </source>
</evidence>
<feature type="chain" id="PRO_5035324048" description="guanylate cyclase" evidence="13">
    <location>
        <begin position="21"/>
        <end position="1127"/>
    </location>
</feature>
<dbReference type="InterPro" id="IPR011009">
    <property type="entry name" value="Kinase-like_dom_sf"/>
</dbReference>
<dbReference type="GO" id="GO:0005524">
    <property type="term" value="F:ATP binding"/>
    <property type="evidence" value="ECO:0007669"/>
    <property type="project" value="InterPro"/>
</dbReference>
<dbReference type="PANTHER" id="PTHR11920:SF474">
    <property type="entry name" value="RECEPTOR-TYPE GUANYLATE CYCLASE GYC76C"/>
    <property type="match status" value="1"/>
</dbReference>